<evidence type="ECO:0000313" key="2">
    <source>
        <dbReference type="Proteomes" id="UP000593567"/>
    </source>
</evidence>
<reference evidence="1" key="1">
    <citation type="submission" date="2020-06" db="EMBL/GenBank/DDBJ databases">
        <title>Draft genome of Bugula neritina, a colonial animal packing powerful symbionts and potential medicines.</title>
        <authorList>
            <person name="Rayko M."/>
        </authorList>
    </citation>
    <scope>NUCLEOTIDE SEQUENCE [LARGE SCALE GENOMIC DNA]</scope>
    <source>
        <strain evidence="1">Kwan_BN1</strain>
    </source>
</reference>
<comment type="caution">
    <text evidence="1">The sequence shown here is derived from an EMBL/GenBank/DDBJ whole genome shotgun (WGS) entry which is preliminary data.</text>
</comment>
<protein>
    <submittedName>
        <fullName evidence="1">Uncharacterized protein</fullName>
    </submittedName>
</protein>
<dbReference type="Proteomes" id="UP000593567">
    <property type="component" value="Unassembled WGS sequence"/>
</dbReference>
<organism evidence="1 2">
    <name type="scientific">Bugula neritina</name>
    <name type="common">Brown bryozoan</name>
    <name type="synonym">Sertularia neritina</name>
    <dbReference type="NCBI Taxonomy" id="10212"/>
    <lineage>
        <taxon>Eukaryota</taxon>
        <taxon>Metazoa</taxon>
        <taxon>Spiralia</taxon>
        <taxon>Lophotrochozoa</taxon>
        <taxon>Bryozoa</taxon>
        <taxon>Gymnolaemata</taxon>
        <taxon>Cheilostomatida</taxon>
        <taxon>Flustrina</taxon>
        <taxon>Buguloidea</taxon>
        <taxon>Bugulidae</taxon>
        <taxon>Bugula</taxon>
    </lineage>
</organism>
<dbReference type="AlphaFoldDB" id="A0A7J7IVH5"/>
<sequence>MVKLLQQLWSWQTVQNQNLYCQRCLQEQFLPRIKQTESPMQGTQLWLVIIIETLASEYRRVAPILLNHTNTMTYNRHSETLRYSTGTLTNQNYYYLMHNNLI</sequence>
<proteinExistence type="predicted"/>
<dbReference type="EMBL" id="VXIV02003423">
    <property type="protein sequence ID" value="KAF6017208.1"/>
    <property type="molecule type" value="Genomic_DNA"/>
</dbReference>
<accession>A0A7J7IVH5</accession>
<gene>
    <name evidence="1" type="ORF">EB796_024483</name>
</gene>
<name>A0A7J7IVH5_BUGNE</name>
<keyword evidence="2" id="KW-1185">Reference proteome</keyword>
<evidence type="ECO:0000313" key="1">
    <source>
        <dbReference type="EMBL" id="KAF6017208.1"/>
    </source>
</evidence>